<dbReference type="GO" id="GO:0030247">
    <property type="term" value="F:polysaccharide binding"/>
    <property type="evidence" value="ECO:0007669"/>
    <property type="project" value="TreeGrafter"/>
</dbReference>
<dbReference type="EMBL" id="SBLC01000018">
    <property type="protein sequence ID" value="RWY39993.1"/>
    <property type="molecule type" value="Genomic_DNA"/>
</dbReference>
<protein>
    <recommendedName>
        <fullName evidence="1">H-type lectin domain-containing protein</fullName>
    </recommendedName>
</protein>
<sequence>MMTFSPHMTGILQGQKMMFTDFQTGGPMWTGEGPREVRQRVHFATPFLQAPAVIVGISLWDSDRRTNLRADLCAESVTAEGFELVFRTWGDSRVARIRADWTAIGAVRDERDWLVD</sequence>
<dbReference type="Gene3D" id="2.60.40.2080">
    <property type="match status" value="1"/>
</dbReference>
<dbReference type="InterPro" id="IPR052487">
    <property type="entry name" value="Galactose-binding_lectin"/>
</dbReference>
<keyword evidence="3" id="KW-1185">Reference proteome</keyword>
<accession>A0A444MA06</accession>
<dbReference type="GO" id="GO:0098636">
    <property type="term" value="C:protein complex involved in cell adhesion"/>
    <property type="evidence" value="ECO:0007669"/>
    <property type="project" value="TreeGrafter"/>
</dbReference>
<dbReference type="InterPro" id="IPR037221">
    <property type="entry name" value="H-type_lectin_dom_sf"/>
</dbReference>
<proteinExistence type="predicted"/>
<dbReference type="GO" id="GO:0046871">
    <property type="term" value="F:N-acetylgalactosamine binding"/>
    <property type="evidence" value="ECO:0007669"/>
    <property type="project" value="TreeGrafter"/>
</dbReference>
<evidence type="ECO:0000259" key="1">
    <source>
        <dbReference type="Pfam" id="PF09458"/>
    </source>
</evidence>
<gene>
    <name evidence="2" type="ORF">EP867_12780</name>
</gene>
<dbReference type="GO" id="GO:0009986">
    <property type="term" value="C:cell surface"/>
    <property type="evidence" value="ECO:0007669"/>
    <property type="project" value="TreeGrafter"/>
</dbReference>
<dbReference type="GO" id="GO:0045335">
    <property type="term" value="C:phagocytic vesicle"/>
    <property type="evidence" value="ECO:0007669"/>
    <property type="project" value="TreeGrafter"/>
</dbReference>
<dbReference type="Proteomes" id="UP000287168">
    <property type="component" value="Unassembled WGS sequence"/>
</dbReference>
<name>A0A444MA06_9RHOB</name>
<dbReference type="Pfam" id="PF09458">
    <property type="entry name" value="H_lectin"/>
    <property type="match status" value="1"/>
</dbReference>
<evidence type="ECO:0000313" key="3">
    <source>
        <dbReference type="Proteomes" id="UP000287168"/>
    </source>
</evidence>
<dbReference type="GO" id="GO:0098609">
    <property type="term" value="P:cell-cell adhesion"/>
    <property type="evidence" value="ECO:0007669"/>
    <property type="project" value="TreeGrafter"/>
</dbReference>
<organism evidence="2 3">
    <name type="scientific">Falsigemmobacter intermedius</name>
    <dbReference type="NCBI Taxonomy" id="1553448"/>
    <lineage>
        <taxon>Bacteria</taxon>
        <taxon>Pseudomonadati</taxon>
        <taxon>Pseudomonadota</taxon>
        <taxon>Alphaproteobacteria</taxon>
        <taxon>Rhodobacterales</taxon>
        <taxon>Paracoccaceae</taxon>
        <taxon>Falsigemmobacter</taxon>
    </lineage>
</organism>
<dbReference type="OrthoDB" id="7658568at2"/>
<dbReference type="PANTHER" id="PTHR46938">
    <property type="entry name" value="DISCOIDIN-1 SUBUNIT A-RELATED-RELATED"/>
    <property type="match status" value="1"/>
</dbReference>
<dbReference type="GO" id="GO:0070492">
    <property type="term" value="F:oligosaccharide binding"/>
    <property type="evidence" value="ECO:0007669"/>
    <property type="project" value="TreeGrafter"/>
</dbReference>
<dbReference type="SUPFAM" id="SSF141086">
    <property type="entry name" value="Agglutinin HPA-like"/>
    <property type="match status" value="1"/>
</dbReference>
<dbReference type="AlphaFoldDB" id="A0A444MA06"/>
<comment type="caution">
    <text evidence="2">The sequence shown here is derived from an EMBL/GenBank/DDBJ whole genome shotgun (WGS) entry which is preliminary data.</text>
</comment>
<feature type="domain" description="H-type lectin" evidence="1">
    <location>
        <begin position="39"/>
        <end position="104"/>
    </location>
</feature>
<evidence type="ECO:0000313" key="2">
    <source>
        <dbReference type="EMBL" id="RWY39993.1"/>
    </source>
</evidence>
<reference evidence="2 3" key="1">
    <citation type="journal article" date="2015" name="Int. J. Syst. Evol. Microbiol.">
        <title>Gemmobacter intermedius sp. nov., isolated from a white stork (Ciconia ciconia).</title>
        <authorList>
            <person name="Kampfer P."/>
            <person name="Jerzak L."/>
            <person name="Wilharm G."/>
            <person name="Golke J."/>
            <person name="Busse H.J."/>
            <person name="Glaeser S.P."/>
        </authorList>
    </citation>
    <scope>NUCLEOTIDE SEQUENCE [LARGE SCALE GENOMIC DNA]</scope>
    <source>
        <strain evidence="2 3">119/4</strain>
    </source>
</reference>
<dbReference type="InterPro" id="IPR019019">
    <property type="entry name" value="H-type_lectin_domain"/>
</dbReference>